<reference evidence="3 4" key="1">
    <citation type="submission" date="2024-10" db="EMBL/GenBank/DDBJ databases">
        <title>The Natural Products Discovery Center: Release of the First 8490 Sequenced Strains for Exploring Actinobacteria Biosynthetic Diversity.</title>
        <authorList>
            <person name="Kalkreuter E."/>
            <person name="Kautsar S.A."/>
            <person name="Yang D."/>
            <person name="Bader C.D."/>
            <person name="Teijaro C.N."/>
            <person name="Fluegel L."/>
            <person name="Davis C.M."/>
            <person name="Simpson J.R."/>
            <person name="Lauterbach L."/>
            <person name="Steele A.D."/>
            <person name="Gui C."/>
            <person name="Meng S."/>
            <person name="Li G."/>
            <person name="Viehrig K."/>
            <person name="Ye F."/>
            <person name="Su P."/>
            <person name="Kiefer A.F."/>
            <person name="Nichols A."/>
            <person name="Cepeda A.J."/>
            <person name="Yan W."/>
            <person name="Fan B."/>
            <person name="Jiang Y."/>
            <person name="Adhikari A."/>
            <person name="Zheng C.-J."/>
            <person name="Schuster L."/>
            <person name="Cowan T.M."/>
            <person name="Smanski M.J."/>
            <person name="Chevrette M.G."/>
            <person name="De Carvalho L.P.S."/>
            <person name="Shen B."/>
        </authorList>
    </citation>
    <scope>NUCLEOTIDE SEQUENCE [LARGE SCALE GENOMIC DNA]</scope>
    <source>
        <strain evidence="3 4">NPDC001650</strain>
    </source>
</reference>
<gene>
    <name evidence="3" type="ORF">ACFYZM_06935</name>
</gene>
<name>A0ABW6TTT7_9ACTN</name>
<keyword evidence="2" id="KW-0812">Transmembrane</keyword>
<keyword evidence="4" id="KW-1185">Reference proteome</keyword>
<keyword evidence="2" id="KW-0472">Membrane</keyword>
<feature type="transmembrane region" description="Helical" evidence="2">
    <location>
        <begin position="262"/>
        <end position="283"/>
    </location>
</feature>
<feature type="transmembrane region" description="Helical" evidence="2">
    <location>
        <begin position="187"/>
        <end position="212"/>
    </location>
</feature>
<accession>A0ABW6TTT7</accession>
<evidence type="ECO:0008006" key="5">
    <source>
        <dbReference type="Google" id="ProtNLM"/>
    </source>
</evidence>
<feature type="transmembrane region" description="Helical" evidence="2">
    <location>
        <begin position="303"/>
        <end position="322"/>
    </location>
</feature>
<evidence type="ECO:0000256" key="1">
    <source>
        <dbReference type="SAM" id="MobiDB-lite"/>
    </source>
</evidence>
<keyword evidence="2" id="KW-1133">Transmembrane helix</keyword>
<organism evidence="3 4">
    <name type="scientific">Streptomyces nondiastaticus</name>
    <dbReference type="NCBI Taxonomy" id="3154512"/>
    <lineage>
        <taxon>Bacteria</taxon>
        <taxon>Bacillati</taxon>
        <taxon>Actinomycetota</taxon>
        <taxon>Actinomycetes</taxon>
        <taxon>Kitasatosporales</taxon>
        <taxon>Streptomycetaceae</taxon>
        <taxon>Streptomyces</taxon>
    </lineage>
</organism>
<feature type="transmembrane region" description="Helical" evidence="2">
    <location>
        <begin position="21"/>
        <end position="39"/>
    </location>
</feature>
<feature type="transmembrane region" description="Helical" evidence="2">
    <location>
        <begin position="91"/>
        <end position="110"/>
    </location>
</feature>
<evidence type="ECO:0000256" key="2">
    <source>
        <dbReference type="SAM" id="Phobius"/>
    </source>
</evidence>
<feature type="region of interest" description="Disordered" evidence="1">
    <location>
        <begin position="332"/>
        <end position="359"/>
    </location>
</feature>
<evidence type="ECO:0000313" key="4">
    <source>
        <dbReference type="Proteomes" id="UP001602123"/>
    </source>
</evidence>
<feature type="transmembrane region" description="Helical" evidence="2">
    <location>
        <begin position="59"/>
        <end position="79"/>
    </location>
</feature>
<evidence type="ECO:0000313" key="3">
    <source>
        <dbReference type="EMBL" id="MFF4216005.1"/>
    </source>
</evidence>
<proteinExistence type="predicted"/>
<feature type="transmembrane region" description="Helical" evidence="2">
    <location>
        <begin position="137"/>
        <end position="160"/>
    </location>
</feature>
<protein>
    <recommendedName>
        <fullName evidence="5">Aromatic ring-opening dioxygenase LigA</fullName>
    </recommendedName>
</protein>
<dbReference type="RefSeq" id="WP_388625423.1">
    <property type="nucleotide sequence ID" value="NZ_JBIAUT010000002.1"/>
</dbReference>
<feature type="transmembrane region" description="Helical" evidence="2">
    <location>
        <begin position="232"/>
        <end position="250"/>
    </location>
</feature>
<dbReference type="Proteomes" id="UP001602123">
    <property type="component" value="Unassembled WGS sequence"/>
</dbReference>
<comment type="caution">
    <text evidence="3">The sequence shown here is derived from an EMBL/GenBank/DDBJ whole genome shotgun (WGS) entry which is preliminary data.</text>
</comment>
<dbReference type="EMBL" id="JBIAUT010000002">
    <property type="protein sequence ID" value="MFF4216005.1"/>
    <property type="molecule type" value="Genomic_DNA"/>
</dbReference>
<sequence length="359" mass="36881">MTSTTTTVRDDHATKRRALRAVTIAACLPYLGLKVAWVAGSHIGIPEGSVLRDAGAGLVVANAVTILMDAAVVVLALLLTRPWGRRVPAWLLVLPMWGAVGLLTPIMYGFPAQLLVRALGGSSTAVGAGKQPFLDEWVFGVVYTGFIVQALALGTLFVLYARDRWGHLWQGSVGDLKAASPGRGQRAALTAAAVLAVVPGGVHLLWTCGWSAGLLPEIRKYGGAFSVMESGYVLYAAATVAGIALLLSGARRGGSRLPLRVPLLLAGVGSAASAAWGGWQLLATLTSLADDGRGPTAAMGVTYAVQVITGLLVLATGARFFAARSARMPAAAPGRTAADVPGRTDTAVPGRTGAEALAS</sequence>